<dbReference type="GO" id="GO:0004497">
    <property type="term" value="F:monooxygenase activity"/>
    <property type="evidence" value="ECO:0007669"/>
    <property type="project" value="InterPro"/>
</dbReference>
<dbReference type="EMBL" id="UINC01042958">
    <property type="protein sequence ID" value="SVB46297.1"/>
    <property type="molecule type" value="Genomic_DNA"/>
</dbReference>
<accession>A0A382E8V8</accession>
<evidence type="ECO:0000313" key="1">
    <source>
        <dbReference type="EMBL" id="SVB46297.1"/>
    </source>
</evidence>
<dbReference type="Pfam" id="PF04820">
    <property type="entry name" value="Trp_halogenase"/>
    <property type="match status" value="1"/>
</dbReference>
<protein>
    <submittedName>
        <fullName evidence="1">Uncharacterized protein</fullName>
    </submittedName>
</protein>
<gene>
    <name evidence="1" type="ORF">METZ01_LOCUS199151</name>
</gene>
<dbReference type="InterPro" id="IPR006905">
    <property type="entry name" value="Flavin_halogenase"/>
</dbReference>
<dbReference type="Gene3D" id="3.50.50.60">
    <property type="entry name" value="FAD/NAD(P)-binding domain"/>
    <property type="match status" value="1"/>
</dbReference>
<dbReference type="InterPro" id="IPR036188">
    <property type="entry name" value="FAD/NAD-bd_sf"/>
</dbReference>
<dbReference type="AlphaFoldDB" id="A0A382E8V8"/>
<name>A0A382E8V8_9ZZZZ</name>
<feature type="non-terminal residue" evidence="1">
    <location>
        <position position="1"/>
    </location>
</feature>
<organism evidence="1">
    <name type="scientific">marine metagenome</name>
    <dbReference type="NCBI Taxonomy" id="408172"/>
    <lineage>
        <taxon>unclassified sequences</taxon>
        <taxon>metagenomes</taxon>
        <taxon>ecological metagenomes</taxon>
    </lineage>
</organism>
<proteinExistence type="predicted"/>
<reference evidence="1" key="1">
    <citation type="submission" date="2018-05" db="EMBL/GenBank/DDBJ databases">
        <authorList>
            <person name="Lanie J.A."/>
            <person name="Ng W.-L."/>
            <person name="Kazmierczak K.M."/>
            <person name="Andrzejewski T.M."/>
            <person name="Davidsen T.M."/>
            <person name="Wayne K.J."/>
            <person name="Tettelin H."/>
            <person name="Glass J.I."/>
            <person name="Rusch D."/>
            <person name="Podicherti R."/>
            <person name="Tsui H.-C.T."/>
            <person name="Winkler M.E."/>
        </authorList>
    </citation>
    <scope>NUCLEOTIDE SEQUENCE</scope>
</reference>
<sequence length="133" mass="15665">NKEVNIAYEHTRDYICYCHLQRRTDSEYWKYFKDDNNIPDSLREKIWAWAHRPPRGYEKLSSSSKPFGIGSWATIGKRSGLAGGHNAQRDLHNFKLEKTGKLIHSICNEVKNEVAEDAITHKELLDFVYNRYY</sequence>